<dbReference type="Proteomes" id="UP000297910">
    <property type="component" value="Unassembled WGS sequence"/>
</dbReference>
<organism evidence="1 2">
    <name type="scientific">Botrytis paeoniae</name>
    <dbReference type="NCBI Taxonomy" id="278948"/>
    <lineage>
        <taxon>Eukaryota</taxon>
        <taxon>Fungi</taxon>
        <taxon>Dikarya</taxon>
        <taxon>Ascomycota</taxon>
        <taxon>Pezizomycotina</taxon>
        <taxon>Leotiomycetes</taxon>
        <taxon>Helotiales</taxon>
        <taxon>Sclerotiniaceae</taxon>
        <taxon>Botrytis</taxon>
    </lineage>
</organism>
<accession>A0A4Z1ETR1</accession>
<dbReference type="EMBL" id="PQXI01000666">
    <property type="protein sequence ID" value="TGO14192.1"/>
    <property type="molecule type" value="Genomic_DNA"/>
</dbReference>
<keyword evidence="2" id="KW-1185">Reference proteome</keyword>
<dbReference type="AlphaFoldDB" id="A0A4Z1ETR1"/>
<proteinExistence type="predicted"/>
<sequence>MTSLKAVADPTLIMERRQAITVVTAIAYNGIVPGSPRSLEKDQNILDVEASVPTVAQMPSIAIIDAMTAAPETDLVA</sequence>
<reference evidence="1 2" key="1">
    <citation type="submission" date="2017-12" db="EMBL/GenBank/DDBJ databases">
        <title>Comparative genomics of Botrytis spp.</title>
        <authorList>
            <person name="Valero-Jimenez C.A."/>
            <person name="Tapia P."/>
            <person name="Veloso J."/>
            <person name="Silva-Moreno E."/>
            <person name="Staats M."/>
            <person name="Valdes J.H."/>
            <person name="Van Kan J.A.L."/>
        </authorList>
    </citation>
    <scope>NUCLEOTIDE SEQUENCE [LARGE SCALE GENOMIC DNA]</scope>
    <source>
        <strain evidence="1 2">Bp0003</strain>
    </source>
</reference>
<evidence type="ECO:0000313" key="1">
    <source>
        <dbReference type="EMBL" id="TGO14192.1"/>
    </source>
</evidence>
<gene>
    <name evidence="1" type="ORF">BPAE_0669g00040</name>
</gene>
<protein>
    <submittedName>
        <fullName evidence="1">Uncharacterized protein</fullName>
    </submittedName>
</protein>
<evidence type="ECO:0000313" key="2">
    <source>
        <dbReference type="Proteomes" id="UP000297910"/>
    </source>
</evidence>
<name>A0A4Z1ETR1_9HELO</name>
<comment type="caution">
    <text evidence="1">The sequence shown here is derived from an EMBL/GenBank/DDBJ whole genome shotgun (WGS) entry which is preliminary data.</text>
</comment>